<evidence type="ECO:0000256" key="1">
    <source>
        <dbReference type="ARBA" id="ARBA00023015"/>
    </source>
</evidence>
<dbReference type="InterPro" id="IPR000843">
    <property type="entry name" value="HTH_LacI"/>
</dbReference>
<proteinExistence type="predicted"/>
<dbReference type="AlphaFoldDB" id="A0A841PQ84"/>
<dbReference type="GO" id="GO:0000976">
    <property type="term" value="F:transcription cis-regulatory region binding"/>
    <property type="evidence" value="ECO:0007669"/>
    <property type="project" value="TreeGrafter"/>
</dbReference>
<evidence type="ECO:0000313" key="5">
    <source>
        <dbReference type="EMBL" id="MBB6450930.1"/>
    </source>
</evidence>
<dbReference type="GO" id="GO:0003700">
    <property type="term" value="F:DNA-binding transcription factor activity"/>
    <property type="evidence" value="ECO:0007669"/>
    <property type="project" value="TreeGrafter"/>
</dbReference>
<protein>
    <submittedName>
        <fullName evidence="5">LacI family transcriptional regulator</fullName>
    </submittedName>
</protein>
<dbReference type="SUPFAM" id="SSF53822">
    <property type="entry name" value="Periplasmic binding protein-like I"/>
    <property type="match status" value="1"/>
</dbReference>
<dbReference type="PROSITE" id="PS50932">
    <property type="entry name" value="HTH_LACI_2"/>
    <property type="match status" value="1"/>
</dbReference>
<keyword evidence="1" id="KW-0805">Transcription regulation</keyword>
<organism evidence="5 6">
    <name type="scientific">Geomicrobium halophilum</name>
    <dbReference type="NCBI Taxonomy" id="549000"/>
    <lineage>
        <taxon>Bacteria</taxon>
        <taxon>Bacillati</taxon>
        <taxon>Bacillota</taxon>
        <taxon>Bacilli</taxon>
        <taxon>Bacillales</taxon>
        <taxon>Geomicrobium</taxon>
    </lineage>
</organism>
<gene>
    <name evidence="5" type="ORF">HNR44_002920</name>
</gene>
<dbReference type="PROSITE" id="PS00356">
    <property type="entry name" value="HTH_LACI_1"/>
    <property type="match status" value="1"/>
</dbReference>
<dbReference type="SMART" id="SM00354">
    <property type="entry name" value="HTH_LACI"/>
    <property type="match status" value="1"/>
</dbReference>
<evidence type="ECO:0000313" key="6">
    <source>
        <dbReference type="Proteomes" id="UP000568839"/>
    </source>
</evidence>
<dbReference type="Gene3D" id="3.40.50.2300">
    <property type="match status" value="2"/>
</dbReference>
<reference evidence="5 6" key="1">
    <citation type="submission" date="2020-08" db="EMBL/GenBank/DDBJ databases">
        <title>Genomic Encyclopedia of Type Strains, Phase IV (KMG-IV): sequencing the most valuable type-strain genomes for metagenomic binning, comparative biology and taxonomic classification.</title>
        <authorList>
            <person name="Goeker M."/>
        </authorList>
    </citation>
    <scope>NUCLEOTIDE SEQUENCE [LARGE SCALE GENOMIC DNA]</scope>
    <source>
        <strain evidence="5 6">DSM 21769</strain>
    </source>
</reference>
<dbReference type="InterPro" id="IPR046335">
    <property type="entry name" value="LacI/GalR-like_sensor"/>
</dbReference>
<comment type="caution">
    <text evidence="5">The sequence shown here is derived from an EMBL/GenBank/DDBJ whole genome shotgun (WGS) entry which is preliminary data.</text>
</comment>
<dbReference type="PANTHER" id="PTHR30146">
    <property type="entry name" value="LACI-RELATED TRANSCRIPTIONAL REPRESSOR"/>
    <property type="match status" value="1"/>
</dbReference>
<dbReference type="PANTHER" id="PTHR30146:SF149">
    <property type="entry name" value="HTH-TYPE TRANSCRIPTIONAL REGULATOR EBGR"/>
    <property type="match status" value="1"/>
</dbReference>
<keyword evidence="2" id="KW-0238">DNA-binding</keyword>
<dbReference type="InterPro" id="IPR028082">
    <property type="entry name" value="Peripla_BP_I"/>
</dbReference>
<accession>A0A841PQ84</accession>
<dbReference type="PRINTS" id="PR00036">
    <property type="entry name" value="HTHLACI"/>
</dbReference>
<evidence type="ECO:0000256" key="3">
    <source>
        <dbReference type="ARBA" id="ARBA00023163"/>
    </source>
</evidence>
<dbReference type="Pfam" id="PF13377">
    <property type="entry name" value="Peripla_BP_3"/>
    <property type="match status" value="1"/>
</dbReference>
<dbReference type="SUPFAM" id="SSF47413">
    <property type="entry name" value="lambda repressor-like DNA-binding domains"/>
    <property type="match status" value="1"/>
</dbReference>
<dbReference type="Gene3D" id="1.10.260.40">
    <property type="entry name" value="lambda repressor-like DNA-binding domains"/>
    <property type="match status" value="1"/>
</dbReference>
<name>A0A841PQ84_9BACL</name>
<feature type="domain" description="HTH lacI-type" evidence="4">
    <location>
        <begin position="2"/>
        <end position="48"/>
    </location>
</feature>
<dbReference type="EMBL" id="JACHHJ010000004">
    <property type="protein sequence ID" value="MBB6450930.1"/>
    <property type="molecule type" value="Genomic_DNA"/>
</dbReference>
<keyword evidence="6" id="KW-1185">Reference proteome</keyword>
<dbReference type="Pfam" id="PF00356">
    <property type="entry name" value="LacI"/>
    <property type="match status" value="1"/>
</dbReference>
<evidence type="ECO:0000259" key="4">
    <source>
        <dbReference type="PROSITE" id="PS50932"/>
    </source>
</evidence>
<dbReference type="Proteomes" id="UP000568839">
    <property type="component" value="Unassembled WGS sequence"/>
</dbReference>
<dbReference type="CDD" id="cd01392">
    <property type="entry name" value="HTH_LacI"/>
    <property type="match status" value="1"/>
</dbReference>
<dbReference type="CDD" id="cd01544">
    <property type="entry name" value="PBP1_GalR"/>
    <property type="match status" value="1"/>
</dbReference>
<dbReference type="RefSeq" id="WP_184404984.1">
    <property type="nucleotide sequence ID" value="NZ_JACHHJ010000004.1"/>
</dbReference>
<dbReference type="InterPro" id="IPR010982">
    <property type="entry name" value="Lambda_DNA-bd_dom_sf"/>
</dbReference>
<evidence type="ECO:0000256" key="2">
    <source>
        <dbReference type="ARBA" id="ARBA00023125"/>
    </source>
</evidence>
<keyword evidence="3" id="KW-0804">Transcription</keyword>
<sequence>MATIKDIAKKAGVSIATVSRVLNYDKTLSVGEDTKRRIFEVAGELDYKKHTKKNTTVDSITIVYWYTEQEELEDLYYMSIRLGIEERCRAQKINFKKYVYDDFIHNGVQENSKAIIAVGKFHPEQAEKLSKEAPHLIFVDSNPNEDQYDSVIANFYHATKKVIDYFLESGYSRIGFIGGKETYAQKYAPILDIRATTYKSYLQEKRIFDERWMYTGHFSVEDGYNLTKQLLHEHSLEQRPNALFLANDTMAVGSLRALQENNVRIPDEMCLISMNDVSIAKYLYPPLSSVRVHTELMGETAVDMVFERLNGNRVISKTVEIATELVIRESCR</sequence>